<dbReference type="EMBL" id="BOQM01000028">
    <property type="protein sequence ID" value="GIM86908.1"/>
    <property type="molecule type" value="Genomic_DNA"/>
</dbReference>
<comment type="similarity">
    <text evidence="4">Belongs to the DegT/DnrJ/EryC1 family.</text>
</comment>
<dbReference type="EMBL" id="VFOL01000001">
    <property type="protein sequence ID" value="TQL39089.1"/>
    <property type="molecule type" value="Genomic_DNA"/>
</dbReference>
<sequence>MNLAVPAQVYDFPAEDIDFITGELRSMLEGGRYLTGGQVSARFEKAFSRQHGDLMASAVNSGTAALEAILTSVDVRGGEVIVPTNTFGATGFAVVRAGARPVFADMLPDFTVDPADVARRITDRTKAIVTVHIGGLVSPATLELVELCRDRGIALVEDAAHAHGSTLHGRPAGSFGIAAAFSFYATKVMTTGEGGMVLTSDDRVHRTVRMLRDQAKVDGNRHEAIGANWRMSEVSAMFGLAQIARLPDFVARRREIAERYRQKLSGVPGITVLSEAGGARSCYYKVIAVLEGVEPAVLREELRDRYDVTLGGAVYDLPMHQQPVFRQYADGPLPVAEDLCRRHICPPVYPSLTEAQLDHVVTALTERMNSHLAMG</sequence>
<evidence type="ECO:0000313" key="7">
    <source>
        <dbReference type="Proteomes" id="UP000315983"/>
    </source>
</evidence>
<reference evidence="6 7" key="1">
    <citation type="submission" date="2019-06" db="EMBL/GenBank/DDBJ databases">
        <title>Sequencing the genomes of 1000 actinobacteria strains.</title>
        <authorList>
            <person name="Klenk H.-P."/>
        </authorList>
    </citation>
    <scope>NUCLEOTIDE SEQUENCE [LARGE SCALE GENOMIC DNA]</scope>
    <source>
        <strain evidence="6 7">DSM 44819</strain>
    </source>
</reference>
<dbReference type="Gene3D" id="3.90.1150.10">
    <property type="entry name" value="Aspartate Aminotransferase, domain 1"/>
    <property type="match status" value="1"/>
</dbReference>
<evidence type="ECO:0000313" key="5">
    <source>
        <dbReference type="EMBL" id="GIM86908.1"/>
    </source>
</evidence>
<keyword evidence="5" id="KW-0032">Aminotransferase</keyword>
<evidence type="ECO:0000256" key="2">
    <source>
        <dbReference type="PIRSR" id="PIRSR000390-1"/>
    </source>
</evidence>
<dbReference type="Proteomes" id="UP000677457">
    <property type="component" value="Unassembled WGS sequence"/>
</dbReference>
<evidence type="ECO:0000256" key="3">
    <source>
        <dbReference type="PIRSR" id="PIRSR000390-2"/>
    </source>
</evidence>
<organism evidence="6 7">
    <name type="scientific">Salinispora arenicola</name>
    <dbReference type="NCBI Taxonomy" id="168697"/>
    <lineage>
        <taxon>Bacteria</taxon>
        <taxon>Bacillati</taxon>
        <taxon>Actinomycetota</taxon>
        <taxon>Actinomycetes</taxon>
        <taxon>Micromonosporales</taxon>
        <taxon>Micromonosporaceae</taxon>
        <taxon>Salinispora</taxon>
    </lineage>
</organism>
<feature type="modified residue" description="N6-(pyridoxal phosphate)lysine" evidence="3">
    <location>
        <position position="187"/>
    </location>
</feature>
<evidence type="ECO:0000256" key="4">
    <source>
        <dbReference type="RuleBase" id="RU004508"/>
    </source>
</evidence>
<dbReference type="Pfam" id="PF01041">
    <property type="entry name" value="DegT_DnrJ_EryC1"/>
    <property type="match status" value="1"/>
</dbReference>
<dbReference type="InterPro" id="IPR015422">
    <property type="entry name" value="PyrdxlP-dep_Trfase_small"/>
</dbReference>
<dbReference type="Gene3D" id="3.40.640.10">
    <property type="entry name" value="Type I PLP-dependent aspartate aminotransferase-like (Major domain)"/>
    <property type="match status" value="1"/>
</dbReference>
<proteinExistence type="inferred from homology"/>
<dbReference type="PANTHER" id="PTHR30244:SF34">
    <property type="entry name" value="DTDP-4-AMINO-4,6-DIDEOXYGALACTOSE TRANSAMINASE"/>
    <property type="match status" value="1"/>
</dbReference>
<keyword evidence="3 4" id="KW-0663">Pyridoxal phosphate</keyword>
<protein>
    <submittedName>
        <fullName evidence="5">Aminotransferase</fullName>
    </submittedName>
    <submittedName>
        <fullName evidence="6">dTDP-4-amino-4,6-dideoxygalactose transaminase</fullName>
    </submittedName>
</protein>
<dbReference type="Proteomes" id="UP000315983">
    <property type="component" value="Unassembled WGS sequence"/>
</dbReference>
<keyword evidence="8" id="KW-1185">Reference proteome</keyword>
<dbReference type="InterPro" id="IPR015424">
    <property type="entry name" value="PyrdxlP-dep_Trfase"/>
</dbReference>
<dbReference type="GO" id="GO:0008483">
    <property type="term" value="F:transaminase activity"/>
    <property type="evidence" value="ECO:0007669"/>
    <property type="project" value="UniProtKB-KW"/>
</dbReference>
<dbReference type="AlphaFoldDB" id="A0A542XTC1"/>
<dbReference type="PANTHER" id="PTHR30244">
    <property type="entry name" value="TRANSAMINASE"/>
    <property type="match status" value="1"/>
</dbReference>
<feature type="active site" description="Proton acceptor" evidence="2">
    <location>
        <position position="187"/>
    </location>
</feature>
<dbReference type="GO" id="GO:0030170">
    <property type="term" value="F:pyridoxal phosphate binding"/>
    <property type="evidence" value="ECO:0007669"/>
    <property type="project" value="TreeGrafter"/>
</dbReference>
<evidence type="ECO:0000256" key="1">
    <source>
        <dbReference type="ARBA" id="ARBA00001933"/>
    </source>
</evidence>
<dbReference type="RefSeq" id="WP_018801067.1">
    <property type="nucleotide sequence ID" value="NZ_BOQM01000028.1"/>
</dbReference>
<name>A0A542XTC1_SALAC</name>
<gene>
    <name evidence="6" type="ORF">FB564_4311</name>
    <name evidence="5" type="ORF">Sar04_36440</name>
</gene>
<keyword evidence="5" id="KW-0808">Transferase</keyword>
<evidence type="ECO:0000313" key="6">
    <source>
        <dbReference type="EMBL" id="TQL39089.1"/>
    </source>
</evidence>
<reference evidence="5 8" key="2">
    <citation type="submission" date="2021-03" db="EMBL/GenBank/DDBJ databases">
        <title>Whole genome shotgun sequence of Salinispora arenicola NBRC 105043.</title>
        <authorList>
            <person name="Komaki H."/>
            <person name="Tamura T."/>
        </authorList>
    </citation>
    <scope>NUCLEOTIDE SEQUENCE [LARGE SCALE GENOMIC DNA]</scope>
    <source>
        <strain evidence="5 8">NBRC 105043</strain>
    </source>
</reference>
<dbReference type="GO" id="GO:0000271">
    <property type="term" value="P:polysaccharide biosynthetic process"/>
    <property type="evidence" value="ECO:0007669"/>
    <property type="project" value="TreeGrafter"/>
</dbReference>
<accession>A0A542XTC1</accession>
<dbReference type="InterPro" id="IPR015421">
    <property type="entry name" value="PyrdxlP-dep_Trfase_major"/>
</dbReference>
<comment type="cofactor">
    <cofactor evidence="1">
        <name>pyridoxal 5'-phosphate</name>
        <dbReference type="ChEBI" id="CHEBI:597326"/>
    </cofactor>
</comment>
<dbReference type="GeneID" id="93773464"/>
<dbReference type="PIRSF" id="PIRSF000390">
    <property type="entry name" value="PLP_StrS"/>
    <property type="match status" value="1"/>
</dbReference>
<dbReference type="CDD" id="cd00616">
    <property type="entry name" value="AHBA_syn"/>
    <property type="match status" value="1"/>
</dbReference>
<comment type="caution">
    <text evidence="6">The sequence shown here is derived from an EMBL/GenBank/DDBJ whole genome shotgun (WGS) entry which is preliminary data.</text>
</comment>
<dbReference type="SUPFAM" id="SSF53383">
    <property type="entry name" value="PLP-dependent transferases"/>
    <property type="match status" value="1"/>
</dbReference>
<dbReference type="InterPro" id="IPR000653">
    <property type="entry name" value="DegT/StrS_aminotransferase"/>
</dbReference>
<evidence type="ECO:0000313" key="8">
    <source>
        <dbReference type="Proteomes" id="UP000677457"/>
    </source>
</evidence>